<comment type="similarity">
    <text evidence="1">Belongs to the protein kinase superfamily. STE Ser/Thr protein kinase family. MAP kinase kinase kinase subfamily.</text>
</comment>
<feature type="compositionally biased region" description="Low complexity" evidence="7">
    <location>
        <begin position="438"/>
        <end position="453"/>
    </location>
</feature>
<evidence type="ECO:0000313" key="11">
    <source>
        <dbReference type="Proteomes" id="UP000469890"/>
    </source>
</evidence>
<sequence>MKSDSQQHKVVWSSENVTQWLISNGWSSVVDTFNDYNIHHDRFLNLSEENVNELLKNLNISSADKQHLILSIKKLKAEDQALKQQQQQQQQQRQQQKPRIAIPTFHRASDPSITTSSSAHSSTAPLIHTCTTTLNANTNTTTHNTTTPTTPINFDISQFIPKRTSSSDTNVSKMLENFHPTISKTNTLNNKPKSPRINATDPDVLIKLFGKRLPVPSPRPQDSRIQVTLDADTFVRLWIKHDTTATEIKRSILHKLCVGADPIYFYFYHENGRQSSKPLVDEELVFICTTSNDNQTNRILVVPHYGFSLVRQQLHTSVRYVLSSPQSPASYGGIQLVDPETPKEDAPLIDLTPASSSSNAFWATPPLVTTTASNDRRPSATSLWHVPPSASDSNLTSALWPTGDQRQELSDPLSSSIERVFEGVSLYDPPTPIHDEPQSSFPATAASSSASPIESPPSPVGSDKRPESQKSGASSSTATTAATTTTNITAPMRQNSSEEDMFGERPTVERLYRDIDKYLPGHDLDQEILVDQQQQQQQQQAPVTTPAVSRRLNHRQSVRVVAKEAHRRWKQATNNVMVVNNLMMRRKSTKMWDRPVERVKPGEEGSIELPPDSSSIGVTPSKMIWMRGNLIGRGSFGRVYHAYNIATGEWFAVKQVDAVVTQSDKRNADLQEASDALYREILLLKDLDHVNIVQYLGYNLNKEEGHIYIFLEYVPGGSISSLLCEYKFLDEPLTKFFTRQILQGLHYLHSRHILHRDIKGGNVLIDQNGVCKITDFGLSKNQQQDSNGAYDTHSSHTQMKGTLYWMAPEVLTNNYSAKVDVWSLGCTVLEMITGEHPWMELTTLAALYQIGLHNAPAIPENISDAAKDFLGQCLRIKPEDRPTASELLQHPFVQIDPSFDFKESLKQQQLK</sequence>
<name>A0A8H4BR89_MUCCL</name>
<evidence type="ECO:0000256" key="6">
    <source>
        <dbReference type="PROSITE-ProRule" id="PRU10141"/>
    </source>
</evidence>
<evidence type="ECO:0000256" key="2">
    <source>
        <dbReference type="ARBA" id="ARBA00022679"/>
    </source>
</evidence>
<feature type="binding site" evidence="6">
    <location>
        <position position="654"/>
    </location>
    <ligand>
        <name>ATP</name>
        <dbReference type="ChEBI" id="CHEBI:30616"/>
    </ligand>
</feature>
<evidence type="ECO:0000256" key="1">
    <source>
        <dbReference type="ARBA" id="ARBA00006529"/>
    </source>
</evidence>
<feature type="region of interest" description="Disordered" evidence="7">
    <location>
        <begin position="531"/>
        <end position="552"/>
    </location>
</feature>
<comment type="caution">
    <text evidence="10">The sequence shown here is derived from an EMBL/GenBank/DDBJ whole genome shotgun (WGS) entry which is preliminary data.</text>
</comment>
<dbReference type="PANTHER" id="PTHR48016:SF56">
    <property type="entry name" value="MAPKK KINASE"/>
    <property type="match status" value="1"/>
</dbReference>
<dbReference type="PROSITE" id="PS00108">
    <property type="entry name" value="PROTEIN_KINASE_ST"/>
    <property type="match status" value="1"/>
</dbReference>
<proteinExistence type="inferred from homology"/>
<dbReference type="Gene3D" id="1.10.510.10">
    <property type="entry name" value="Transferase(Phosphotransferase) domain 1"/>
    <property type="match status" value="1"/>
</dbReference>
<feature type="domain" description="SAM" evidence="9">
    <location>
        <begin position="12"/>
        <end position="71"/>
    </location>
</feature>
<dbReference type="SMART" id="SM00220">
    <property type="entry name" value="S_TKc"/>
    <property type="match status" value="1"/>
</dbReference>
<dbReference type="Proteomes" id="UP000469890">
    <property type="component" value="Unassembled WGS sequence"/>
</dbReference>
<dbReference type="Gene3D" id="1.10.150.50">
    <property type="entry name" value="Transcription Factor, Ets-1"/>
    <property type="match status" value="1"/>
</dbReference>
<reference evidence="10 11" key="1">
    <citation type="submission" date="2019-09" db="EMBL/GenBank/DDBJ databases">
        <authorList>
            <consortium name="DOE Joint Genome Institute"/>
            <person name="Mondo S.J."/>
            <person name="Navarro-Mendoza M.I."/>
            <person name="Perez-Arques C."/>
            <person name="Panchal S."/>
            <person name="Nicolas F.E."/>
            <person name="Ganguly P."/>
            <person name="Pangilinan J."/>
            <person name="Grigoriev I."/>
            <person name="Heitman J."/>
            <person name="Sanya K."/>
            <person name="Garre V."/>
        </authorList>
    </citation>
    <scope>NUCLEOTIDE SEQUENCE [LARGE SCALE GENOMIC DNA]</scope>
    <source>
        <strain evidence="10 11">MU402</strain>
    </source>
</reference>
<dbReference type="PROSITE" id="PS00107">
    <property type="entry name" value="PROTEIN_KINASE_ATP"/>
    <property type="match status" value="1"/>
</dbReference>
<feature type="compositionally biased region" description="Low complexity" evidence="7">
    <location>
        <begin position="84"/>
        <end position="95"/>
    </location>
</feature>
<evidence type="ECO:0000256" key="3">
    <source>
        <dbReference type="ARBA" id="ARBA00022741"/>
    </source>
</evidence>
<dbReference type="PROSITE" id="PS50011">
    <property type="entry name" value="PROTEIN_KINASE_DOM"/>
    <property type="match status" value="1"/>
</dbReference>
<dbReference type="GO" id="GO:0005524">
    <property type="term" value="F:ATP binding"/>
    <property type="evidence" value="ECO:0007669"/>
    <property type="project" value="UniProtKB-UniRule"/>
</dbReference>
<feature type="region of interest" description="Disordered" evidence="7">
    <location>
        <begin position="81"/>
        <end position="100"/>
    </location>
</feature>
<dbReference type="Pfam" id="PF14847">
    <property type="entry name" value="Ras_bdg_2"/>
    <property type="match status" value="1"/>
</dbReference>
<dbReference type="InterPro" id="IPR013761">
    <property type="entry name" value="SAM/pointed_sf"/>
</dbReference>
<dbReference type="PANTHER" id="PTHR48016">
    <property type="entry name" value="MAP KINASE KINASE KINASE SSK2-RELATED-RELATED"/>
    <property type="match status" value="1"/>
</dbReference>
<dbReference type="GO" id="GO:0004672">
    <property type="term" value="F:protein kinase activity"/>
    <property type="evidence" value="ECO:0007669"/>
    <property type="project" value="InterPro"/>
</dbReference>
<feature type="region of interest" description="Disordered" evidence="7">
    <location>
        <begin position="426"/>
        <end position="506"/>
    </location>
</feature>
<gene>
    <name evidence="10" type="ORF">FB192DRAFT_1316796</name>
</gene>
<dbReference type="InterPro" id="IPR001660">
    <property type="entry name" value="SAM"/>
</dbReference>
<accession>A0A8H4BR89</accession>
<feature type="compositionally biased region" description="Polar residues" evidence="7">
    <location>
        <begin position="390"/>
        <end position="399"/>
    </location>
</feature>
<dbReference type="AlphaFoldDB" id="A0A8H4BR89"/>
<feature type="domain" description="Protein kinase" evidence="8">
    <location>
        <begin position="625"/>
        <end position="893"/>
    </location>
</feature>
<evidence type="ECO:0000256" key="5">
    <source>
        <dbReference type="ARBA" id="ARBA00022840"/>
    </source>
</evidence>
<keyword evidence="2" id="KW-0808">Transferase</keyword>
<organism evidence="10 11">
    <name type="scientific">Mucor circinelloides f. lusitanicus</name>
    <name type="common">Mucor racemosus var. lusitanicus</name>
    <dbReference type="NCBI Taxonomy" id="29924"/>
    <lineage>
        <taxon>Eukaryota</taxon>
        <taxon>Fungi</taxon>
        <taxon>Fungi incertae sedis</taxon>
        <taxon>Mucoromycota</taxon>
        <taxon>Mucoromycotina</taxon>
        <taxon>Mucoromycetes</taxon>
        <taxon>Mucorales</taxon>
        <taxon>Mucorineae</taxon>
        <taxon>Mucoraceae</taxon>
        <taxon>Mucor</taxon>
    </lineage>
</organism>
<dbReference type="PROSITE" id="PS50105">
    <property type="entry name" value="SAM_DOMAIN"/>
    <property type="match status" value="1"/>
</dbReference>
<evidence type="ECO:0008006" key="12">
    <source>
        <dbReference type="Google" id="ProtNLM"/>
    </source>
</evidence>
<dbReference type="SMART" id="SM01304">
    <property type="entry name" value="Ras_bdg_2"/>
    <property type="match status" value="1"/>
</dbReference>
<keyword evidence="3 6" id="KW-0547">Nucleotide-binding</keyword>
<dbReference type="InterPro" id="IPR029458">
    <property type="entry name" value="Ras-bd_By2"/>
</dbReference>
<dbReference type="InterPro" id="IPR000719">
    <property type="entry name" value="Prot_kinase_dom"/>
</dbReference>
<feature type="compositionally biased region" description="Low complexity" evidence="7">
    <location>
        <begin position="473"/>
        <end position="486"/>
    </location>
</feature>
<evidence type="ECO:0000256" key="4">
    <source>
        <dbReference type="ARBA" id="ARBA00022777"/>
    </source>
</evidence>
<dbReference type="SUPFAM" id="SSF47769">
    <property type="entry name" value="SAM/Pointed domain"/>
    <property type="match status" value="1"/>
</dbReference>
<dbReference type="InterPro" id="IPR050538">
    <property type="entry name" value="MAP_kinase_kinase_kinase"/>
</dbReference>
<dbReference type="EMBL" id="JAAECE010000001">
    <property type="protein sequence ID" value="KAF1806631.1"/>
    <property type="molecule type" value="Genomic_DNA"/>
</dbReference>
<dbReference type="Pfam" id="PF00069">
    <property type="entry name" value="Pkinase"/>
    <property type="match status" value="1"/>
</dbReference>
<dbReference type="SUPFAM" id="SSF56112">
    <property type="entry name" value="Protein kinase-like (PK-like)"/>
    <property type="match status" value="1"/>
</dbReference>
<dbReference type="Pfam" id="PF07647">
    <property type="entry name" value="SAM_2"/>
    <property type="match status" value="1"/>
</dbReference>
<dbReference type="CDD" id="cd06606">
    <property type="entry name" value="STKc_MAPKKK"/>
    <property type="match status" value="1"/>
</dbReference>
<evidence type="ECO:0000256" key="7">
    <source>
        <dbReference type="SAM" id="MobiDB-lite"/>
    </source>
</evidence>
<dbReference type="InterPro" id="IPR008271">
    <property type="entry name" value="Ser/Thr_kinase_AS"/>
</dbReference>
<dbReference type="InterPro" id="IPR017441">
    <property type="entry name" value="Protein_kinase_ATP_BS"/>
</dbReference>
<feature type="region of interest" description="Disordered" evidence="7">
    <location>
        <begin position="369"/>
        <end position="414"/>
    </location>
</feature>
<dbReference type="GO" id="GO:0000165">
    <property type="term" value="P:MAPK cascade"/>
    <property type="evidence" value="ECO:0007669"/>
    <property type="project" value="UniProtKB-ARBA"/>
</dbReference>
<evidence type="ECO:0000259" key="9">
    <source>
        <dbReference type="PROSITE" id="PS50105"/>
    </source>
</evidence>
<keyword evidence="5 6" id="KW-0067">ATP-binding</keyword>
<keyword evidence="4" id="KW-0418">Kinase</keyword>
<dbReference type="SMART" id="SM00454">
    <property type="entry name" value="SAM"/>
    <property type="match status" value="1"/>
</dbReference>
<dbReference type="InterPro" id="IPR011009">
    <property type="entry name" value="Kinase-like_dom_sf"/>
</dbReference>
<protein>
    <recommendedName>
        <fullName evidence="12">STE/STE11 protein kinase</fullName>
    </recommendedName>
</protein>
<evidence type="ECO:0000313" key="10">
    <source>
        <dbReference type="EMBL" id="KAF1806631.1"/>
    </source>
</evidence>
<evidence type="ECO:0000259" key="8">
    <source>
        <dbReference type="PROSITE" id="PS50011"/>
    </source>
</evidence>